<evidence type="ECO:0000256" key="2">
    <source>
        <dbReference type="ARBA" id="ARBA00007241"/>
    </source>
</evidence>
<dbReference type="Pfam" id="PF13899">
    <property type="entry name" value="Thioredoxin_7"/>
    <property type="match status" value="1"/>
</dbReference>
<feature type="transmembrane region" description="Helical" evidence="18">
    <location>
        <begin position="212"/>
        <end position="233"/>
    </location>
</feature>
<feature type="transmembrane region" description="Helical" evidence="18">
    <location>
        <begin position="371"/>
        <end position="391"/>
    </location>
</feature>
<dbReference type="InterPro" id="IPR013766">
    <property type="entry name" value="Thioredoxin_domain"/>
</dbReference>
<keyword evidence="9 18" id="KW-0249">Electron transport</keyword>
<keyword evidence="13 18" id="KW-0472">Membrane</keyword>
<evidence type="ECO:0000256" key="17">
    <source>
        <dbReference type="ARBA" id="ARBA00047804"/>
    </source>
</evidence>
<evidence type="ECO:0000256" key="8">
    <source>
        <dbReference type="ARBA" id="ARBA00022748"/>
    </source>
</evidence>
<dbReference type="InterPro" id="IPR036929">
    <property type="entry name" value="DsbDN_sf"/>
</dbReference>
<evidence type="ECO:0000256" key="1">
    <source>
        <dbReference type="ARBA" id="ARBA00004429"/>
    </source>
</evidence>
<dbReference type="GO" id="GO:0047134">
    <property type="term" value="F:protein-disulfide reductase [NAD(P)H] activity"/>
    <property type="evidence" value="ECO:0007669"/>
    <property type="project" value="UniProtKB-EC"/>
</dbReference>
<dbReference type="PANTHER" id="PTHR32234:SF0">
    <property type="entry name" value="THIOL:DISULFIDE INTERCHANGE PROTEIN DSBD"/>
    <property type="match status" value="1"/>
</dbReference>
<comment type="similarity">
    <text evidence="2 18">Belongs to the thioredoxin family. DsbD subfamily.</text>
</comment>
<feature type="domain" description="Thioredoxin" evidence="19">
    <location>
        <begin position="504"/>
        <end position="628"/>
    </location>
</feature>
<organism evidence="20 21">
    <name type="scientific">Balneatrix alpica</name>
    <dbReference type="NCBI Taxonomy" id="75684"/>
    <lineage>
        <taxon>Bacteria</taxon>
        <taxon>Pseudomonadati</taxon>
        <taxon>Pseudomonadota</taxon>
        <taxon>Gammaproteobacteria</taxon>
        <taxon>Oceanospirillales</taxon>
        <taxon>Balneatrichaceae</taxon>
        <taxon>Balneatrix</taxon>
    </lineage>
</organism>
<comment type="subcellular location">
    <subcellularLocation>
        <location evidence="1 18">Cell inner membrane</location>
        <topology evidence="1 18">Multi-pass membrane protein</topology>
    </subcellularLocation>
</comment>
<comment type="catalytic activity">
    <reaction evidence="17 18">
        <text>[protein]-dithiol + NADP(+) = [protein]-disulfide + NADPH + H(+)</text>
        <dbReference type="Rhea" id="RHEA:18753"/>
        <dbReference type="Rhea" id="RHEA-COMP:10593"/>
        <dbReference type="Rhea" id="RHEA-COMP:10594"/>
        <dbReference type="ChEBI" id="CHEBI:15378"/>
        <dbReference type="ChEBI" id="CHEBI:29950"/>
        <dbReference type="ChEBI" id="CHEBI:50058"/>
        <dbReference type="ChEBI" id="CHEBI:57783"/>
        <dbReference type="ChEBI" id="CHEBI:58349"/>
        <dbReference type="EC" id="1.8.1.8"/>
    </reaction>
</comment>
<evidence type="ECO:0000256" key="16">
    <source>
        <dbReference type="ARBA" id="ARBA00047388"/>
    </source>
</evidence>
<evidence type="ECO:0000256" key="12">
    <source>
        <dbReference type="ARBA" id="ARBA00023027"/>
    </source>
</evidence>
<keyword evidence="7" id="KW-0732">Signal</keyword>
<feature type="transmembrane region" description="Helical" evidence="18">
    <location>
        <begin position="254"/>
        <end position="279"/>
    </location>
</feature>
<keyword evidence="5 18" id="KW-0997">Cell inner membrane</keyword>
<evidence type="ECO:0000256" key="13">
    <source>
        <dbReference type="ARBA" id="ARBA00023136"/>
    </source>
</evidence>
<keyword evidence="15 18" id="KW-0676">Redox-active center</keyword>
<evidence type="ECO:0000256" key="18">
    <source>
        <dbReference type="HAMAP-Rule" id="MF_00399"/>
    </source>
</evidence>
<evidence type="ECO:0000256" key="10">
    <source>
        <dbReference type="ARBA" id="ARBA00022989"/>
    </source>
</evidence>
<evidence type="ECO:0000256" key="3">
    <source>
        <dbReference type="ARBA" id="ARBA00022448"/>
    </source>
</evidence>
<evidence type="ECO:0000256" key="7">
    <source>
        <dbReference type="ARBA" id="ARBA00022729"/>
    </source>
</evidence>
<dbReference type="EMBL" id="JBHLZN010000001">
    <property type="protein sequence ID" value="MFB9885113.1"/>
    <property type="molecule type" value="Genomic_DNA"/>
</dbReference>
<keyword evidence="3 18" id="KW-0813">Transport</keyword>
<keyword evidence="14 18" id="KW-1015">Disulfide bond</keyword>
<dbReference type="Gene3D" id="2.60.40.1250">
    <property type="entry name" value="Thiol:disulfide interchange protein DsbD, N-terminal domain"/>
    <property type="match status" value="1"/>
</dbReference>
<keyword evidence="12 18" id="KW-0520">NAD</keyword>
<feature type="transmembrane region" description="Helical" evidence="18">
    <location>
        <begin position="435"/>
        <end position="452"/>
    </location>
</feature>
<dbReference type="PROSITE" id="PS51352">
    <property type="entry name" value="THIOREDOXIN_2"/>
    <property type="match status" value="1"/>
</dbReference>
<dbReference type="SUPFAM" id="SSF74863">
    <property type="entry name" value="Thiol:disulfide interchange protein DsbD, N-terminal domain (DsbD-alpha)"/>
    <property type="match status" value="1"/>
</dbReference>
<dbReference type="InterPro" id="IPR022910">
    <property type="entry name" value="Thiol_diS_interchange_DbsD"/>
</dbReference>
<reference evidence="20 21" key="1">
    <citation type="submission" date="2024-09" db="EMBL/GenBank/DDBJ databases">
        <authorList>
            <person name="Sun Q."/>
            <person name="Mori K."/>
        </authorList>
    </citation>
    <scope>NUCLEOTIDE SEQUENCE [LARGE SCALE GENOMIC DNA]</scope>
    <source>
        <strain evidence="20 21">ATCC 51285</strain>
    </source>
</reference>
<evidence type="ECO:0000256" key="9">
    <source>
        <dbReference type="ARBA" id="ARBA00022982"/>
    </source>
</evidence>
<feature type="transmembrane region" description="Helical" evidence="18">
    <location>
        <begin position="412"/>
        <end position="429"/>
    </location>
</feature>
<name>A0ABV5Z763_9GAMM</name>
<keyword evidence="10 18" id="KW-1133">Transmembrane helix</keyword>
<dbReference type="Proteomes" id="UP001589628">
    <property type="component" value="Unassembled WGS sequence"/>
</dbReference>
<dbReference type="CDD" id="cd02953">
    <property type="entry name" value="DsbDgamma"/>
    <property type="match status" value="1"/>
</dbReference>
<dbReference type="InterPro" id="IPR036249">
    <property type="entry name" value="Thioredoxin-like_sf"/>
</dbReference>
<dbReference type="EC" id="1.8.1.8" evidence="18"/>
<evidence type="ECO:0000259" key="19">
    <source>
        <dbReference type="PROSITE" id="PS51352"/>
    </source>
</evidence>
<comment type="function">
    <text evidence="18">Required to facilitate the formation of correct disulfide bonds in some periplasmic proteins and for the assembly of the periplasmic c-type cytochromes. Acts by transferring electrons from cytoplasmic thioredoxin to the periplasm. This transfer involves a cascade of disulfide bond formation and reduction steps.</text>
</comment>
<dbReference type="RefSeq" id="WP_027313277.1">
    <property type="nucleotide sequence ID" value="NZ_JBHLZN010000001.1"/>
</dbReference>
<accession>A0ABV5Z763</accession>
<protein>
    <recommendedName>
        <fullName evidence="18">Thiol:disulfide interchange protein DsbD</fullName>
        <ecNumber evidence="18">1.8.1.8</ecNumber>
    </recommendedName>
    <alternativeName>
        <fullName evidence="18">Protein-disulfide reductase</fullName>
        <shortName evidence="18">Disulfide reductase</shortName>
    </alternativeName>
</protein>
<dbReference type="InterPro" id="IPR035671">
    <property type="entry name" value="DsbD_gamma"/>
</dbReference>
<sequence length="628" mass="67214">MFARLVGLIGLVLVLPSWAGLFSSQAEGPLEVEQAYQFSAVQQGNQLILNWLITDGYYLYRDKVELSNPGPVLLLERRYPPSQSKDDPLFGQVEVYYQEVTLEVDMASALSGPADDVIKVTYQGCWEGGICYPPVSKEVKVSQVAPLAAGAGLANSQAVLQTNAAQGSAGQVLPQGQGVTPPPATVSALSSSSNWWQAGQFEFVSLLERQPWWLVLAIFFVAGLGLALTPCVFPMLPILSSILAGQRQLTAWRGFCLALVYVVSMALTYTSAGVIAGLFGANIQVWLQMPGVLLLTALFFLLFALAMFGVFNLQMPNAIQSYLTELSQRQRGGSWRGVAVMGVLSALIMGPCVAAPLAGALLFIGQQGDPWLGGAALFVLSMGMGVPLLVLGGSAGHWLPRAGAWMHKVKQAFGVLLLFMAWWILARLLDATLSMALLGLLLVVSMFALGVVGRPSASGWGRTWQALGLLLAFYGVLLLVGAAAGGHNVLKPLQPFAGGGAAGVSAARQGLAFKLVSTQAQLDAELLQAAQEGKPVMLDFYADWCISCKELEYFVFSDAQVVNAFADVHLVKIDLTANTAEHSQMYQHYRLIGPPALAFYGADGQYRPELTWAGVLTAEQLLALRGRL</sequence>
<comment type="catalytic activity">
    <reaction evidence="16 18">
        <text>[protein]-dithiol + NAD(+) = [protein]-disulfide + NADH + H(+)</text>
        <dbReference type="Rhea" id="RHEA:18749"/>
        <dbReference type="Rhea" id="RHEA-COMP:10593"/>
        <dbReference type="Rhea" id="RHEA-COMP:10594"/>
        <dbReference type="ChEBI" id="CHEBI:15378"/>
        <dbReference type="ChEBI" id="CHEBI:29950"/>
        <dbReference type="ChEBI" id="CHEBI:50058"/>
        <dbReference type="ChEBI" id="CHEBI:57540"/>
        <dbReference type="ChEBI" id="CHEBI:57945"/>
        <dbReference type="EC" id="1.8.1.8"/>
    </reaction>
</comment>
<dbReference type="InterPro" id="IPR028250">
    <property type="entry name" value="DsbDN"/>
</dbReference>
<feature type="transmembrane region" description="Helical" evidence="18">
    <location>
        <begin position="464"/>
        <end position="485"/>
    </location>
</feature>
<dbReference type="InterPro" id="IPR003834">
    <property type="entry name" value="Cyt_c_assmbl_TM_dom"/>
</dbReference>
<keyword evidence="4 18" id="KW-1003">Cell membrane</keyword>
<feature type="disulfide bond" description="Redox-active" evidence="18">
    <location>
        <begin position="545"/>
        <end position="548"/>
    </location>
</feature>
<evidence type="ECO:0000256" key="4">
    <source>
        <dbReference type="ARBA" id="ARBA00022475"/>
    </source>
</evidence>
<feature type="transmembrane region" description="Helical" evidence="18">
    <location>
        <begin position="291"/>
        <end position="313"/>
    </location>
</feature>
<evidence type="ECO:0000256" key="6">
    <source>
        <dbReference type="ARBA" id="ARBA00022692"/>
    </source>
</evidence>
<dbReference type="PANTHER" id="PTHR32234">
    <property type="entry name" value="THIOL:DISULFIDE INTERCHANGE PROTEIN DSBD"/>
    <property type="match status" value="1"/>
</dbReference>
<comment type="caution">
    <text evidence="18">Lacks conserved residue(s) required for the propagation of feature annotation.</text>
</comment>
<evidence type="ECO:0000313" key="21">
    <source>
        <dbReference type="Proteomes" id="UP001589628"/>
    </source>
</evidence>
<evidence type="ECO:0000256" key="15">
    <source>
        <dbReference type="ARBA" id="ARBA00023284"/>
    </source>
</evidence>
<dbReference type="HAMAP" id="MF_00399">
    <property type="entry name" value="DbsD"/>
    <property type="match status" value="1"/>
</dbReference>
<feature type="disulfide bond" description="Redox-active" evidence="18">
    <location>
        <begin position="125"/>
        <end position="131"/>
    </location>
</feature>
<dbReference type="NCBIfam" id="NF001419">
    <property type="entry name" value="PRK00293.1"/>
    <property type="match status" value="1"/>
</dbReference>
<evidence type="ECO:0000256" key="14">
    <source>
        <dbReference type="ARBA" id="ARBA00023157"/>
    </source>
</evidence>
<proteinExistence type="inferred from homology"/>
<dbReference type="SUPFAM" id="SSF52833">
    <property type="entry name" value="Thioredoxin-like"/>
    <property type="match status" value="1"/>
</dbReference>
<feature type="transmembrane region" description="Helical" evidence="18">
    <location>
        <begin position="334"/>
        <end position="365"/>
    </location>
</feature>
<keyword evidence="11 18" id="KW-0560">Oxidoreductase</keyword>
<keyword evidence="21" id="KW-1185">Reference proteome</keyword>
<comment type="caution">
    <text evidence="20">The sequence shown here is derived from an EMBL/GenBank/DDBJ whole genome shotgun (WGS) entry which is preliminary data.</text>
</comment>
<dbReference type="Pfam" id="PF11412">
    <property type="entry name" value="DsbD_N"/>
    <property type="match status" value="1"/>
</dbReference>
<evidence type="ECO:0000313" key="20">
    <source>
        <dbReference type="EMBL" id="MFB9885113.1"/>
    </source>
</evidence>
<keyword evidence="8 18" id="KW-0201">Cytochrome c-type biogenesis</keyword>
<evidence type="ECO:0000256" key="11">
    <source>
        <dbReference type="ARBA" id="ARBA00023002"/>
    </source>
</evidence>
<dbReference type="Gene3D" id="3.40.30.10">
    <property type="entry name" value="Glutaredoxin"/>
    <property type="match status" value="1"/>
</dbReference>
<gene>
    <name evidence="18 20" type="primary">dsbD</name>
    <name evidence="20" type="ORF">ACFFLH_01630</name>
</gene>
<keyword evidence="6 18" id="KW-0812">Transmembrane</keyword>
<dbReference type="Pfam" id="PF02683">
    <property type="entry name" value="DsbD_TM"/>
    <property type="match status" value="1"/>
</dbReference>
<evidence type="ECO:0000256" key="5">
    <source>
        <dbReference type="ARBA" id="ARBA00022519"/>
    </source>
</evidence>